<evidence type="ECO:0000256" key="1">
    <source>
        <dbReference type="SAM" id="Phobius"/>
    </source>
</evidence>
<evidence type="ECO:0000313" key="3">
    <source>
        <dbReference type="Proteomes" id="UP001200642"/>
    </source>
</evidence>
<keyword evidence="3" id="KW-1185">Reference proteome</keyword>
<feature type="transmembrane region" description="Helical" evidence="1">
    <location>
        <begin position="47"/>
        <end position="64"/>
    </location>
</feature>
<keyword evidence="1" id="KW-1133">Transmembrane helix</keyword>
<evidence type="ECO:0000313" key="2">
    <source>
        <dbReference type="EMBL" id="MCG2459134.1"/>
    </source>
</evidence>
<dbReference type="Proteomes" id="UP001200642">
    <property type="component" value="Unassembled WGS sequence"/>
</dbReference>
<feature type="transmembrane region" description="Helical" evidence="1">
    <location>
        <begin position="307"/>
        <end position="327"/>
    </location>
</feature>
<reference evidence="2" key="1">
    <citation type="submission" date="2023-02" db="EMBL/GenBank/DDBJ databases">
        <title>Genome of Flavobacteriaceae gen. nov. sp. strain F89.</title>
        <authorList>
            <person name="Wang Y."/>
        </authorList>
    </citation>
    <scope>NUCLEOTIDE SEQUENCE</scope>
    <source>
        <strain evidence="2">F89</strain>
    </source>
</reference>
<dbReference type="AlphaFoldDB" id="A0AAE3JMU3"/>
<proteinExistence type="predicted"/>
<accession>A0AAE3JMU3</accession>
<protein>
    <submittedName>
        <fullName evidence="2">Uncharacterized protein</fullName>
    </submittedName>
</protein>
<keyword evidence="1" id="KW-0812">Transmembrane</keyword>
<name>A0AAE3JMU3_9FLAO</name>
<dbReference type="RefSeq" id="WP_317900287.1">
    <property type="nucleotide sequence ID" value="NZ_JAIRBC010000001.1"/>
</dbReference>
<comment type="caution">
    <text evidence="2">The sequence shown here is derived from an EMBL/GenBank/DDBJ whole genome shotgun (WGS) entry which is preliminary data.</text>
</comment>
<organism evidence="2 3">
    <name type="scientific">Cerina litoralis</name>
    <dbReference type="NCBI Taxonomy" id="2874477"/>
    <lineage>
        <taxon>Bacteria</taxon>
        <taxon>Pseudomonadati</taxon>
        <taxon>Bacteroidota</taxon>
        <taxon>Flavobacteriia</taxon>
        <taxon>Flavobacteriales</taxon>
        <taxon>Flavobacteriaceae</taxon>
        <taxon>Cerina</taxon>
    </lineage>
</organism>
<keyword evidence="1" id="KW-0472">Membrane</keyword>
<gene>
    <name evidence="2" type="ORF">K8352_00065</name>
</gene>
<sequence length="335" mass="38050">MAKDLQPQTPPPTDEVDLGQLFRMIGNGFRNLFNAFLRVFLYFKRNILILAGLVIAGFIIGLVLKSLSSQSLKTEVIVEPNLDSKSYLYDIVDEIEANIKAKDTAFFKPLGIDVAHLDGFHVEIEPVSGIGGQGNSEIDMKYLELLEKFQENSYVQQVIKEEISKKTTLSHRITFYYKEAATGHDYAEKLMTYINSNPFYKNLTSIYRENAEDRIKENTALIKQVDTLIANYSKKIGETSSGGMGENKIVLDNKESLNVTGLFELKNELIRTTEAKKVELLKQDQIVTIINFGQTQEVNKVFFTKDYVLIPLIFVGLFFLWSLLIYLNGKAKELD</sequence>
<dbReference type="EMBL" id="JAIRBC010000001">
    <property type="protein sequence ID" value="MCG2459134.1"/>
    <property type="molecule type" value="Genomic_DNA"/>
</dbReference>